<organism evidence="2 3">
    <name type="scientific">Actinoplanes octamycinicus</name>
    <dbReference type="NCBI Taxonomy" id="135948"/>
    <lineage>
        <taxon>Bacteria</taxon>
        <taxon>Bacillati</taxon>
        <taxon>Actinomycetota</taxon>
        <taxon>Actinomycetes</taxon>
        <taxon>Micromonosporales</taxon>
        <taxon>Micromonosporaceae</taxon>
        <taxon>Actinoplanes</taxon>
    </lineage>
</organism>
<dbReference type="RefSeq" id="WP_185043933.1">
    <property type="nucleotide sequence ID" value="NZ_BAABFG010000005.1"/>
</dbReference>
<name>A0A7W7MB23_9ACTN</name>
<dbReference type="Proteomes" id="UP000546162">
    <property type="component" value="Unassembled WGS sequence"/>
</dbReference>
<feature type="compositionally biased region" description="Basic and acidic residues" evidence="1">
    <location>
        <begin position="107"/>
        <end position="120"/>
    </location>
</feature>
<feature type="region of interest" description="Disordered" evidence="1">
    <location>
        <begin position="80"/>
        <end position="134"/>
    </location>
</feature>
<dbReference type="EMBL" id="JACHNB010000001">
    <property type="protein sequence ID" value="MBB4743674.1"/>
    <property type="molecule type" value="Genomic_DNA"/>
</dbReference>
<proteinExistence type="predicted"/>
<evidence type="ECO:0000313" key="3">
    <source>
        <dbReference type="Proteomes" id="UP000546162"/>
    </source>
</evidence>
<protein>
    <submittedName>
        <fullName evidence="2">Uncharacterized protein</fullName>
    </submittedName>
</protein>
<evidence type="ECO:0000256" key="1">
    <source>
        <dbReference type="SAM" id="MobiDB-lite"/>
    </source>
</evidence>
<sequence>MTLSDSPASLEDLLRDAVLSDGPLAEVLTAQLTRLLGAIEEITYGTSIDVARARGDVRPDQEATMARGNALSQRLKGIFHGRRGAGKPAGADPATQPVPQVHSAQPPEEKPRPSPEEKPRPSPVARTGALDRRQMDVRVERMLQSFADSSPVHAALGAEPLHGRTIAQQWTSFHLGLLRLPRAQADDWREQVRDCIPEEYLKPTAGWWELCADIPAPTVLVPAYHDQPGVVAWQEALPDKIVESALGDRVHTYHRLAAIASQVLWVAAQDKSALYATKAGLVPAQAALTDFQQTLRERLTTYRSAESGPAGKTVVVRAAQLAEVLRSVVHQPSPAPESWWAGVRTEMMTFVRQTAIRHAPNLRVKEISVREVYADLANNKEVDPDDDIALHATDRADVGRIFDCLKPSLLEDHNRVYRPGRVIYGGEGR</sequence>
<reference evidence="2 3" key="1">
    <citation type="submission" date="2020-08" db="EMBL/GenBank/DDBJ databases">
        <title>Sequencing the genomes of 1000 actinobacteria strains.</title>
        <authorList>
            <person name="Klenk H.-P."/>
        </authorList>
    </citation>
    <scope>NUCLEOTIDE SEQUENCE [LARGE SCALE GENOMIC DNA]</scope>
    <source>
        <strain evidence="2 3">DSM 45809</strain>
    </source>
</reference>
<evidence type="ECO:0000313" key="2">
    <source>
        <dbReference type="EMBL" id="MBB4743674.1"/>
    </source>
</evidence>
<accession>A0A7W7MB23</accession>
<dbReference type="AlphaFoldDB" id="A0A7W7MB23"/>
<comment type="caution">
    <text evidence="2">The sequence shown here is derived from an EMBL/GenBank/DDBJ whole genome shotgun (WGS) entry which is preliminary data.</text>
</comment>
<keyword evidence="3" id="KW-1185">Reference proteome</keyword>
<gene>
    <name evidence="2" type="ORF">BJY16_007133</name>
</gene>